<dbReference type="Proteomes" id="UP000015480">
    <property type="component" value="Chromosome"/>
</dbReference>
<dbReference type="KEGG" id="pami:JCM7686_2570"/>
<keyword evidence="3" id="KW-1185">Reference proteome</keyword>
<feature type="chain" id="PRO_5004534876" description="DUF3887 domain-containing protein" evidence="1">
    <location>
        <begin position="24"/>
        <end position="151"/>
    </location>
</feature>
<dbReference type="eggNOG" id="ENOG5030VY1">
    <property type="taxonomic scope" value="Bacteria"/>
</dbReference>
<dbReference type="RefSeq" id="WP_020951276.1">
    <property type="nucleotide sequence ID" value="NC_022041.1"/>
</dbReference>
<evidence type="ECO:0008006" key="4">
    <source>
        <dbReference type="Google" id="ProtNLM"/>
    </source>
</evidence>
<proteinExistence type="predicted"/>
<keyword evidence="1" id="KW-0732">Signal</keyword>
<evidence type="ECO:0000313" key="3">
    <source>
        <dbReference type="Proteomes" id="UP000015480"/>
    </source>
</evidence>
<dbReference type="AlphaFoldDB" id="S5YDU9"/>
<organism evidence="2 3">
    <name type="scientific">Paracoccus aminophilus JCM 7686</name>
    <dbReference type="NCBI Taxonomy" id="1367847"/>
    <lineage>
        <taxon>Bacteria</taxon>
        <taxon>Pseudomonadati</taxon>
        <taxon>Pseudomonadota</taxon>
        <taxon>Alphaproteobacteria</taxon>
        <taxon>Rhodobacterales</taxon>
        <taxon>Paracoccaceae</taxon>
        <taxon>Paracoccus</taxon>
    </lineage>
</organism>
<evidence type="ECO:0000256" key="1">
    <source>
        <dbReference type="SAM" id="SignalP"/>
    </source>
</evidence>
<dbReference type="STRING" id="1367847.JCM7686_2570"/>
<evidence type="ECO:0000313" key="2">
    <source>
        <dbReference type="EMBL" id="AGT09638.1"/>
    </source>
</evidence>
<protein>
    <recommendedName>
        <fullName evidence="4">DUF3887 domain-containing protein</fullName>
    </recommendedName>
</protein>
<dbReference type="EMBL" id="CP006650">
    <property type="protein sequence ID" value="AGT09638.1"/>
    <property type="molecule type" value="Genomic_DNA"/>
</dbReference>
<dbReference type="HOGENOM" id="CLU_1729609_0_0_5"/>
<reference evidence="2 3" key="1">
    <citation type="journal article" date="2014" name="BMC Genomics">
        <title>Architecture and functions of a multipartite genome of the methylotrophic bacterium Paracoccus aminophilus JCM 7686, containing primary and secondary chromids.</title>
        <authorList>
            <person name="Dziewit L."/>
            <person name="Czarnecki J."/>
            <person name="Wibberg D."/>
            <person name="Radlinska M."/>
            <person name="Mrozek P."/>
            <person name="Szymczak M."/>
            <person name="Schluter A."/>
            <person name="Puhler A."/>
            <person name="Bartosik D."/>
        </authorList>
    </citation>
    <scope>NUCLEOTIDE SEQUENCE [LARGE SCALE GENOMIC DNA]</scope>
    <source>
        <strain evidence="2">JCM 7686</strain>
    </source>
</reference>
<feature type="signal peptide" evidence="1">
    <location>
        <begin position="1"/>
        <end position="23"/>
    </location>
</feature>
<name>S5YDU9_PARAH</name>
<gene>
    <name evidence="2" type="ORF">JCM7686_2570</name>
</gene>
<dbReference type="PATRIC" id="fig|1367847.3.peg.2574"/>
<dbReference type="OrthoDB" id="7778255at2"/>
<accession>S5YDU9</accession>
<sequence>MSILSRLALAPLAVALLTAPAFADEPPCALNGLAPLPVLEKAKAAILAGDYSGFYRETENVFPQGEAPEKAAIGPLQTGSPKGFDSCSTILRRTDPGGMVQEITLYTGLNKSGRSDEVAAFYLVTAPLNGETKIIVFSYNGQIAELLGELR</sequence>